<proteinExistence type="predicted"/>
<keyword evidence="1" id="KW-0808">Transferase</keyword>
<evidence type="ECO:0000259" key="3">
    <source>
        <dbReference type="PROSITE" id="PS51186"/>
    </source>
</evidence>
<dbReference type="Pfam" id="PF00583">
    <property type="entry name" value="Acetyltransf_1"/>
    <property type="match status" value="1"/>
</dbReference>
<evidence type="ECO:0000313" key="5">
    <source>
        <dbReference type="Proteomes" id="UP001519289"/>
    </source>
</evidence>
<dbReference type="Gene3D" id="3.40.630.30">
    <property type="match status" value="1"/>
</dbReference>
<sequence>MWEPSPPAEAAPPADVRIRRLRGDGDVRLILAFLPDLYESNFPGFQADPQFLAASRDRLRVAAADPRQAILVAEDRAGLCGFIWVSAEVDYRGLMRGEVRAIYVHPRMRRRGVGRRLMAHGEAFLGVLGCHAVTLMVTASNRAACGLYGALGYQVTRHQMEKPLNVHPE</sequence>
<dbReference type="InterPro" id="IPR016181">
    <property type="entry name" value="Acyl_CoA_acyltransferase"/>
</dbReference>
<evidence type="ECO:0000256" key="1">
    <source>
        <dbReference type="ARBA" id="ARBA00022679"/>
    </source>
</evidence>
<dbReference type="PROSITE" id="PS51186">
    <property type="entry name" value="GNAT"/>
    <property type="match status" value="1"/>
</dbReference>
<protein>
    <submittedName>
        <fullName evidence="4">Ribosomal protein S18 acetylase RimI-like enzyme</fullName>
    </submittedName>
</protein>
<dbReference type="InterPro" id="IPR050832">
    <property type="entry name" value="Bact_Acetyltransf"/>
</dbReference>
<gene>
    <name evidence="4" type="ORF">J2Z79_002028</name>
</gene>
<dbReference type="SUPFAM" id="SSF55729">
    <property type="entry name" value="Acyl-CoA N-acyltransferases (Nat)"/>
    <property type="match status" value="1"/>
</dbReference>
<dbReference type="PANTHER" id="PTHR43877">
    <property type="entry name" value="AMINOALKYLPHOSPHONATE N-ACETYLTRANSFERASE-RELATED-RELATED"/>
    <property type="match status" value="1"/>
</dbReference>
<keyword evidence="5" id="KW-1185">Reference proteome</keyword>
<evidence type="ECO:0000256" key="2">
    <source>
        <dbReference type="ARBA" id="ARBA00023315"/>
    </source>
</evidence>
<dbReference type="EMBL" id="JAGGLG010000015">
    <property type="protein sequence ID" value="MBP2018613.1"/>
    <property type="molecule type" value="Genomic_DNA"/>
</dbReference>
<keyword evidence="2" id="KW-0012">Acyltransferase</keyword>
<accession>A0ABS4JSV1</accession>
<dbReference type="Proteomes" id="UP001519289">
    <property type="component" value="Unassembled WGS sequence"/>
</dbReference>
<dbReference type="InterPro" id="IPR000182">
    <property type="entry name" value="GNAT_dom"/>
</dbReference>
<feature type="domain" description="N-acetyltransferase" evidence="3">
    <location>
        <begin position="16"/>
        <end position="169"/>
    </location>
</feature>
<name>A0ABS4JSV1_9FIRM</name>
<evidence type="ECO:0000313" key="4">
    <source>
        <dbReference type="EMBL" id="MBP2018613.1"/>
    </source>
</evidence>
<reference evidence="4 5" key="1">
    <citation type="submission" date="2021-03" db="EMBL/GenBank/DDBJ databases">
        <title>Genomic Encyclopedia of Type Strains, Phase IV (KMG-IV): sequencing the most valuable type-strain genomes for metagenomic binning, comparative biology and taxonomic classification.</title>
        <authorList>
            <person name="Goeker M."/>
        </authorList>
    </citation>
    <scope>NUCLEOTIDE SEQUENCE [LARGE SCALE GENOMIC DNA]</scope>
    <source>
        <strain evidence="4 5">DSM 27138</strain>
    </source>
</reference>
<organism evidence="4 5">
    <name type="scientific">Symbiobacterium terraclitae</name>
    <dbReference type="NCBI Taxonomy" id="557451"/>
    <lineage>
        <taxon>Bacteria</taxon>
        <taxon>Bacillati</taxon>
        <taxon>Bacillota</taxon>
        <taxon>Clostridia</taxon>
        <taxon>Eubacteriales</taxon>
        <taxon>Symbiobacteriaceae</taxon>
        <taxon>Symbiobacterium</taxon>
    </lineage>
</organism>
<dbReference type="RefSeq" id="WP_209466741.1">
    <property type="nucleotide sequence ID" value="NZ_JAGGLG010000015.1"/>
</dbReference>
<comment type="caution">
    <text evidence="4">The sequence shown here is derived from an EMBL/GenBank/DDBJ whole genome shotgun (WGS) entry which is preliminary data.</text>
</comment>